<gene>
    <name evidence="4" type="ORF">HELGO_WM26796</name>
</gene>
<reference evidence="4" key="1">
    <citation type="submission" date="2020-01" db="EMBL/GenBank/DDBJ databases">
        <authorList>
            <person name="Meier V. D."/>
            <person name="Meier V D."/>
        </authorList>
    </citation>
    <scope>NUCLEOTIDE SEQUENCE</scope>
    <source>
        <strain evidence="4">HLG_WM_MAG_09</strain>
    </source>
</reference>
<feature type="domain" description="OmpR/PhoB-type" evidence="3">
    <location>
        <begin position="1"/>
        <end position="61"/>
    </location>
</feature>
<dbReference type="EMBL" id="CACVAT010000628">
    <property type="protein sequence ID" value="CAA6830778.1"/>
    <property type="molecule type" value="Genomic_DNA"/>
</dbReference>
<dbReference type="SUPFAM" id="SSF46894">
    <property type="entry name" value="C-terminal effector domain of the bipartite response regulators"/>
    <property type="match status" value="1"/>
</dbReference>
<keyword evidence="1 2" id="KW-0238">DNA-binding</keyword>
<dbReference type="Pfam" id="PF00486">
    <property type="entry name" value="Trans_reg_C"/>
    <property type="match status" value="1"/>
</dbReference>
<evidence type="ECO:0000256" key="2">
    <source>
        <dbReference type="PROSITE-ProRule" id="PRU01091"/>
    </source>
</evidence>
<dbReference type="PROSITE" id="PS51755">
    <property type="entry name" value="OMPR_PHOB"/>
    <property type="match status" value="1"/>
</dbReference>
<protein>
    <submittedName>
        <fullName evidence="4">Phosphate regulon transcriptional regulatory protein PhoB (SphR)</fullName>
    </submittedName>
</protein>
<dbReference type="AlphaFoldDB" id="A0A6S6UFK9"/>
<feature type="DNA-binding region" description="OmpR/PhoB-type" evidence="2">
    <location>
        <begin position="1"/>
        <end position="61"/>
    </location>
</feature>
<dbReference type="Gene3D" id="1.10.10.10">
    <property type="entry name" value="Winged helix-like DNA-binding domain superfamily/Winged helix DNA-binding domain"/>
    <property type="match status" value="1"/>
</dbReference>
<name>A0A6S6UFK9_9GAMM</name>
<evidence type="ECO:0000313" key="4">
    <source>
        <dbReference type="EMBL" id="CAA6830778.1"/>
    </source>
</evidence>
<evidence type="ECO:0000256" key="1">
    <source>
        <dbReference type="ARBA" id="ARBA00023125"/>
    </source>
</evidence>
<dbReference type="GO" id="GO:0003677">
    <property type="term" value="F:DNA binding"/>
    <property type="evidence" value="ECO:0007669"/>
    <property type="project" value="UniProtKB-UniRule"/>
</dbReference>
<dbReference type="InterPro" id="IPR001867">
    <property type="entry name" value="OmpR/PhoB-type_DNA-bd"/>
</dbReference>
<organism evidence="4">
    <name type="scientific">uncultured Thiotrichaceae bacterium</name>
    <dbReference type="NCBI Taxonomy" id="298394"/>
    <lineage>
        <taxon>Bacteria</taxon>
        <taxon>Pseudomonadati</taxon>
        <taxon>Pseudomonadota</taxon>
        <taxon>Gammaproteobacteria</taxon>
        <taxon>Thiotrichales</taxon>
        <taxon>Thiotrichaceae</taxon>
        <taxon>environmental samples</taxon>
    </lineage>
</organism>
<dbReference type="InterPro" id="IPR036388">
    <property type="entry name" value="WH-like_DNA-bd_sf"/>
</dbReference>
<dbReference type="CDD" id="cd00383">
    <property type="entry name" value="trans_reg_C"/>
    <property type="match status" value="1"/>
</dbReference>
<accession>A0A6S6UFK9</accession>
<dbReference type="InterPro" id="IPR016032">
    <property type="entry name" value="Sig_transdc_resp-reg_C-effctor"/>
</dbReference>
<dbReference type="GO" id="GO:0006355">
    <property type="term" value="P:regulation of DNA-templated transcription"/>
    <property type="evidence" value="ECO:0007669"/>
    <property type="project" value="InterPro"/>
</dbReference>
<sequence length="64" mass="7650">MQHPDRIYSREQLLNHAWGQNVYVEERTVDVHILRLRKNLQPYGFDHYIQTMRGAGYRFTVGSS</sequence>
<dbReference type="SMART" id="SM00862">
    <property type="entry name" value="Trans_reg_C"/>
    <property type="match status" value="1"/>
</dbReference>
<proteinExistence type="predicted"/>
<evidence type="ECO:0000259" key="3">
    <source>
        <dbReference type="PROSITE" id="PS51755"/>
    </source>
</evidence>
<dbReference type="GO" id="GO:0000160">
    <property type="term" value="P:phosphorelay signal transduction system"/>
    <property type="evidence" value="ECO:0007669"/>
    <property type="project" value="InterPro"/>
</dbReference>